<name>A0A840ASG3_9HYPH</name>
<proteinExistence type="predicted"/>
<dbReference type="Proteomes" id="UP000553963">
    <property type="component" value="Unassembled WGS sequence"/>
</dbReference>
<evidence type="ECO:0000256" key="2">
    <source>
        <dbReference type="SAM" id="SignalP"/>
    </source>
</evidence>
<dbReference type="RefSeq" id="WP_183399848.1">
    <property type="nucleotide sequence ID" value="NZ_JACIDS010000004.1"/>
</dbReference>
<protein>
    <submittedName>
        <fullName evidence="3">Uncharacterized protein</fullName>
    </submittedName>
</protein>
<feature type="chain" id="PRO_5032486149" evidence="2">
    <location>
        <begin position="34"/>
        <end position="309"/>
    </location>
</feature>
<organism evidence="3 4">
    <name type="scientific">Kaistia hirudinis</name>
    <dbReference type="NCBI Taxonomy" id="1293440"/>
    <lineage>
        <taxon>Bacteria</taxon>
        <taxon>Pseudomonadati</taxon>
        <taxon>Pseudomonadota</taxon>
        <taxon>Alphaproteobacteria</taxon>
        <taxon>Hyphomicrobiales</taxon>
        <taxon>Kaistiaceae</taxon>
        <taxon>Kaistia</taxon>
    </lineage>
</organism>
<keyword evidence="4" id="KW-1185">Reference proteome</keyword>
<feature type="region of interest" description="Disordered" evidence="1">
    <location>
        <begin position="29"/>
        <end position="53"/>
    </location>
</feature>
<accession>A0A840ASG3</accession>
<comment type="caution">
    <text evidence="3">The sequence shown here is derived from an EMBL/GenBank/DDBJ whole genome shotgun (WGS) entry which is preliminary data.</text>
</comment>
<feature type="signal peptide" evidence="2">
    <location>
        <begin position="1"/>
        <end position="33"/>
    </location>
</feature>
<reference evidence="3 4" key="1">
    <citation type="submission" date="2020-08" db="EMBL/GenBank/DDBJ databases">
        <title>Genomic Encyclopedia of Type Strains, Phase IV (KMG-IV): sequencing the most valuable type-strain genomes for metagenomic binning, comparative biology and taxonomic classification.</title>
        <authorList>
            <person name="Goeker M."/>
        </authorList>
    </citation>
    <scope>NUCLEOTIDE SEQUENCE [LARGE SCALE GENOMIC DNA]</scope>
    <source>
        <strain evidence="3 4">DSM 25966</strain>
    </source>
</reference>
<gene>
    <name evidence="3" type="ORF">GGR25_003251</name>
</gene>
<evidence type="ECO:0000256" key="1">
    <source>
        <dbReference type="SAM" id="MobiDB-lite"/>
    </source>
</evidence>
<sequence>MIPIPTAGSSAVRALLLAAALLLGGQTAGHAQASDGDDQPDFPTAEFDEGAKEASVTDSGITVRIHQERRPKVDPNLDVPVFEVFVGEKRVLEYVGVASGMDVPAVSASIVEIDPTNDSKEVYFSSYSGGAHCCSQVAVATKTASGWVPVEIGSFDGDGYYLQDLGNDGVAEIVSVDNAFLYAFDCYACSAAPLVIYTVRDGKRVDLTADPRYVRNHRDWLKQLEEDADPQTRWTSPGFLAGWVAASIRAGSGRSAYQDLLAHWDSSKDEGEETCLTGADLDTCPATDKKVLKFPERLKLFLEQHGYSL</sequence>
<keyword evidence="2" id="KW-0732">Signal</keyword>
<evidence type="ECO:0000313" key="4">
    <source>
        <dbReference type="Proteomes" id="UP000553963"/>
    </source>
</evidence>
<dbReference type="EMBL" id="JACIDS010000004">
    <property type="protein sequence ID" value="MBB3932193.1"/>
    <property type="molecule type" value="Genomic_DNA"/>
</dbReference>
<evidence type="ECO:0000313" key="3">
    <source>
        <dbReference type="EMBL" id="MBB3932193.1"/>
    </source>
</evidence>
<dbReference type="AlphaFoldDB" id="A0A840ASG3"/>